<sequence length="505" mass="54702">MRPAQDKRFGRGFVHSMWHADFVQRQSSGISRDLISNLRDSAAFRALGISLCQLFSAFGVCVLTLDWGLSDAHAAALQRHADVLACARFTPLRTFAESGTTARARAQQSLCAWLPDSSTRPLKRFGAACHRLTLDANVGEVARITLLPRMNDEAQVSFYVSLVFFDRETRRRIVLPTERATTSGAGLACITWVVENGQECMEMLLSVTGGSDDDAEFAPCEWGKKPSQLPTLRYALLLEGCAPHKDATLTRPPMHALQIPEHGVLCIPTGLANFFPRLRLGGGGPSLTCRDIRSGNPGEMSYVDLAVRLGLPTDSSVSQALLTGVQFVYRNLCGYSNATGSPGPKFQLRLVQVDADGDDCDTPLVLFASPELDAAPFCFDACNGGSPINYSPEIVATRALNETLRCQSARLQLVFINGRRNMHLQGADFPQKLVDLELKLFFGGAEPLSGARQISPRGMPRDGQLQAEVSFLCEAIPDLEQNLALKALVANGGDVNAALSALMSS</sequence>
<dbReference type="AlphaFoldDB" id="A0A7S4BA62"/>
<dbReference type="EMBL" id="HBIZ01017497">
    <property type="protein sequence ID" value="CAE0758307.1"/>
    <property type="molecule type" value="Transcribed_RNA"/>
</dbReference>
<proteinExistence type="predicted"/>
<reference evidence="1" key="1">
    <citation type="submission" date="2021-01" db="EMBL/GenBank/DDBJ databases">
        <authorList>
            <person name="Corre E."/>
            <person name="Pelletier E."/>
            <person name="Niang G."/>
            <person name="Scheremetjew M."/>
            <person name="Finn R."/>
            <person name="Kale V."/>
            <person name="Holt S."/>
            <person name="Cochrane G."/>
            <person name="Meng A."/>
            <person name="Brown T."/>
            <person name="Cohen L."/>
        </authorList>
    </citation>
    <scope>NUCLEOTIDE SEQUENCE</scope>
    <source>
        <strain evidence="1">CCMP645</strain>
    </source>
</reference>
<accession>A0A7S4BA62</accession>
<gene>
    <name evidence="1" type="ORF">PCAR00345_LOCUS10901</name>
</gene>
<evidence type="ECO:0008006" key="2">
    <source>
        <dbReference type="Google" id="ProtNLM"/>
    </source>
</evidence>
<organism evidence="1">
    <name type="scientific">Chrysotila carterae</name>
    <name type="common">Marine alga</name>
    <name type="synonym">Syracosphaera carterae</name>
    <dbReference type="NCBI Taxonomy" id="13221"/>
    <lineage>
        <taxon>Eukaryota</taxon>
        <taxon>Haptista</taxon>
        <taxon>Haptophyta</taxon>
        <taxon>Prymnesiophyceae</taxon>
        <taxon>Isochrysidales</taxon>
        <taxon>Isochrysidaceae</taxon>
        <taxon>Chrysotila</taxon>
    </lineage>
</organism>
<name>A0A7S4BA62_CHRCT</name>
<evidence type="ECO:0000313" key="1">
    <source>
        <dbReference type="EMBL" id="CAE0758307.1"/>
    </source>
</evidence>
<protein>
    <recommendedName>
        <fullName evidence="2">UBA domain-containing protein</fullName>
    </recommendedName>
</protein>